<comment type="subcellular location">
    <subcellularLocation>
        <location evidence="2">Membrane</location>
    </subcellularLocation>
</comment>
<evidence type="ECO:0000256" key="9">
    <source>
        <dbReference type="ARBA" id="ARBA00023002"/>
    </source>
</evidence>
<keyword evidence="7" id="KW-0249">Electron transport</keyword>
<dbReference type="InterPro" id="IPR009078">
    <property type="entry name" value="Ferritin-like_SF"/>
</dbReference>
<evidence type="ECO:0000256" key="5">
    <source>
        <dbReference type="ARBA" id="ARBA00022692"/>
    </source>
</evidence>
<dbReference type="Pfam" id="PF01786">
    <property type="entry name" value="AOX"/>
    <property type="match status" value="1"/>
</dbReference>
<feature type="transmembrane region" description="Helical" evidence="12">
    <location>
        <begin position="93"/>
        <end position="112"/>
    </location>
</feature>
<dbReference type="InterPro" id="IPR002680">
    <property type="entry name" value="AOX"/>
</dbReference>
<dbReference type="GO" id="GO:0009916">
    <property type="term" value="F:alternative oxidase activity"/>
    <property type="evidence" value="ECO:0007669"/>
    <property type="project" value="InterPro"/>
</dbReference>
<keyword evidence="6" id="KW-0479">Metal-binding</keyword>
<evidence type="ECO:0000256" key="11">
    <source>
        <dbReference type="ARBA" id="ARBA00023136"/>
    </source>
</evidence>
<organism evidence="13 14">
    <name type="scientific">Synechococcus phage S-SSM7</name>
    <dbReference type="NCBI Taxonomy" id="445686"/>
    <lineage>
        <taxon>Viruses</taxon>
        <taxon>Duplodnaviria</taxon>
        <taxon>Heunggongvirae</taxon>
        <taxon>Uroviricota</taxon>
        <taxon>Caudoviricetes</taxon>
        <taxon>Pantevenvirales</taxon>
        <taxon>Kyanoviridae</taxon>
        <taxon>Lipsvirus</taxon>
        <taxon>Lipsvirus ssm7</taxon>
    </lineage>
</organism>
<gene>
    <name evidence="13" type="ORF">SSSM7_202</name>
</gene>
<evidence type="ECO:0000313" key="14">
    <source>
        <dbReference type="Proteomes" id="UP000006527"/>
    </source>
</evidence>
<sequence length="167" mass="20247">MKQFNTIILDITIGILDFLYRNRPFQRFWVLEVIARAPYFAFISVLHFRESLGLRGDDHIYLMKEHFYQALNETEHLEEMELREGNKYWIDRFFAKHLVLVYYWIMVGYYLIDPVDAYDINMKIESHAYETYVKYSAWHPEDKKIMEIANDELEHARELQHAMTLIG</sequence>
<keyword evidence="4" id="KW-0679">Respiratory chain</keyword>
<keyword evidence="10" id="KW-0408">Iron</keyword>
<evidence type="ECO:0000313" key="13">
    <source>
        <dbReference type="EMBL" id="ADO98267.1"/>
    </source>
</evidence>
<keyword evidence="9" id="KW-0560">Oxidoreductase</keyword>
<dbReference type="Proteomes" id="UP000006527">
    <property type="component" value="Segment"/>
</dbReference>
<evidence type="ECO:0000256" key="3">
    <source>
        <dbReference type="ARBA" id="ARBA00022448"/>
    </source>
</evidence>
<dbReference type="Gene3D" id="1.20.1260.140">
    <property type="entry name" value="Alternative oxidase"/>
    <property type="match status" value="1"/>
</dbReference>
<evidence type="ECO:0000256" key="8">
    <source>
        <dbReference type="ARBA" id="ARBA00022989"/>
    </source>
</evidence>
<keyword evidence="14" id="KW-1185">Reference proteome</keyword>
<dbReference type="PANTHER" id="PTHR31803">
    <property type="entry name" value="ALTERNATIVE OXIDASE"/>
    <property type="match status" value="1"/>
</dbReference>
<proteinExistence type="predicted"/>
<dbReference type="GO" id="GO:0046872">
    <property type="term" value="F:metal ion binding"/>
    <property type="evidence" value="ECO:0007669"/>
    <property type="project" value="UniProtKB-KW"/>
</dbReference>
<comment type="cofactor">
    <cofactor evidence="1">
        <name>Fe cation</name>
        <dbReference type="ChEBI" id="CHEBI:24875"/>
    </cofactor>
</comment>
<keyword evidence="8 12" id="KW-1133">Transmembrane helix</keyword>
<dbReference type="OrthoDB" id="14257at10239"/>
<evidence type="ECO:0000256" key="12">
    <source>
        <dbReference type="SAM" id="Phobius"/>
    </source>
</evidence>
<dbReference type="InterPro" id="IPR038659">
    <property type="entry name" value="AOX_sf"/>
</dbReference>
<dbReference type="GO" id="GO:0016020">
    <property type="term" value="C:membrane"/>
    <property type="evidence" value="ECO:0007669"/>
    <property type="project" value="UniProtKB-SubCell"/>
</dbReference>
<keyword evidence="11 12" id="KW-0472">Membrane</keyword>
<evidence type="ECO:0000256" key="2">
    <source>
        <dbReference type="ARBA" id="ARBA00004370"/>
    </source>
</evidence>
<dbReference type="GO" id="GO:0010230">
    <property type="term" value="P:alternative respiration"/>
    <property type="evidence" value="ECO:0007669"/>
    <property type="project" value="TreeGrafter"/>
</dbReference>
<name>E3SLB9_9CAUD</name>
<dbReference type="GeneID" id="10328770"/>
<keyword evidence="5 12" id="KW-0812">Transmembrane</keyword>
<dbReference type="EMBL" id="GU071098">
    <property type="protein sequence ID" value="ADO98267.1"/>
    <property type="molecule type" value="Genomic_DNA"/>
</dbReference>
<dbReference type="RefSeq" id="YP_004324254.1">
    <property type="nucleotide sequence ID" value="NC_015287.1"/>
</dbReference>
<evidence type="ECO:0000256" key="1">
    <source>
        <dbReference type="ARBA" id="ARBA00001962"/>
    </source>
</evidence>
<accession>E3SLB9</accession>
<dbReference type="KEGG" id="vg:10328770"/>
<dbReference type="SUPFAM" id="SSF47240">
    <property type="entry name" value="Ferritin-like"/>
    <property type="match status" value="1"/>
</dbReference>
<dbReference type="PANTHER" id="PTHR31803:SF3">
    <property type="entry name" value="ALTERNATIVE OXIDASE"/>
    <property type="match status" value="1"/>
</dbReference>
<evidence type="ECO:0000256" key="10">
    <source>
        <dbReference type="ARBA" id="ARBA00023004"/>
    </source>
</evidence>
<evidence type="ECO:0000256" key="4">
    <source>
        <dbReference type="ARBA" id="ARBA00022660"/>
    </source>
</evidence>
<protein>
    <submittedName>
        <fullName evidence="13">Plastoquinol terminal oxidase</fullName>
    </submittedName>
</protein>
<evidence type="ECO:0000256" key="6">
    <source>
        <dbReference type="ARBA" id="ARBA00022723"/>
    </source>
</evidence>
<reference evidence="13 14" key="1">
    <citation type="journal article" date="2010" name="Environ. Microbiol.">
        <title>Genomic analysis of oceanic cyanobacterial myoviruses compared with T4-like myoviruses from diverse hosts and environments.</title>
        <authorList>
            <person name="Sullivan M.B."/>
            <person name="Huang K.H."/>
            <person name="Ignacio-Espinoza J.C."/>
            <person name="Berlin A.M."/>
            <person name="Kelly L."/>
            <person name="Weigele P.R."/>
            <person name="DeFrancesco A.S."/>
            <person name="Kern S.E."/>
            <person name="Thompson L.R."/>
            <person name="Young S."/>
            <person name="Yandava C."/>
            <person name="Fu R."/>
            <person name="Krastins B."/>
            <person name="Chase M."/>
            <person name="Sarracino D."/>
            <person name="Osburne M.S."/>
            <person name="Henn M.R."/>
            <person name="Chisholm S.W."/>
        </authorList>
    </citation>
    <scope>NUCLEOTIDE SEQUENCE [LARGE SCALE GENOMIC DNA]</scope>
    <source>
        <strain evidence="13">8109-3</strain>
    </source>
</reference>
<evidence type="ECO:0000256" key="7">
    <source>
        <dbReference type="ARBA" id="ARBA00022982"/>
    </source>
</evidence>
<keyword evidence="3" id="KW-0813">Transport</keyword>